<keyword evidence="1" id="KW-0812">Transmembrane</keyword>
<dbReference type="Proteomes" id="UP000290204">
    <property type="component" value="Unassembled WGS sequence"/>
</dbReference>
<evidence type="ECO:0000256" key="1">
    <source>
        <dbReference type="SAM" id="Phobius"/>
    </source>
</evidence>
<dbReference type="RefSeq" id="WP_129131162.1">
    <property type="nucleotide sequence ID" value="NZ_SDHW01000003.1"/>
</dbReference>
<evidence type="ECO:0000313" key="2">
    <source>
        <dbReference type="EMBL" id="RXK59788.1"/>
    </source>
</evidence>
<comment type="caution">
    <text evidence="2">The sequence shown here is derived from an EMBL/GenBank/DDBJ whole genome shotgun (WGS) entry which is preliminary data.</text>
</comment>
<gene>
    <name evidence="2" type="ORF">ESA94_12070</name>
</gene>
<protein>
    <submittedName>
        <fullName evidence="2">Uncharacterized protein</fullName>
    </submittedName>
</protein>
<name>A0A4Q1CHI5_9BACT</name>
<evidence type="ECO:0000313" key="3">
    <source>
        <dbReference type="Proteomes" id="UP000290204"/>
    </source>
</evidence>
<feature type="transmembrane region" description="Helical" evidence="1">
    <location>
        <begin position="7"/>
        <end position="29"/>
    </location>
</feature>
<dbReference type="EMBL" id="SDHW01000003">
    <property type="protein sequence ID" value="RXK59788.1"/>
    <property type="molecule type" value="Genomic_DNA"/>
</dbReference>
<dbReference type="AlphaFoldDB" id="A0A4Q1CHI5"/>
<dbReference type="OrthoDB" id="679529at2"/>
<sequence>MNKLKRYAGILWMLLGPLTCYFLISTAIAEIKSKPVIDTKIQWAVFVIVFIPIAIGMVIFGWYALQGEYDQLPENSDDVAD</sequence>
<reference evidence="2 3" key="1">
    <citation type="submission" date="2019-01" db="EMBL/GenBank/DDBJ databases">
        <title>Lacibacter sp. strain TTM-7.</title>
        <authorList>
            <person name="Chen W.-M."/>
        </authorList>
    </citation>
    <scope>NUCLEOTIDE SEQUENCE [LARGE SCALE GENOMIC DNA]</scope>
    <source>
        <strain evidence="2 3">TTM-7</strain>
    </source>
</reference>
<keyword evidence="1" id="KW-0472">Membrane</keyword>
<proteinExistence type="predicted"/>
<accession>A0A4Q1CHI5</accession>
<keyword evidence="1" id="KW-1133">Transmembrane helix</keyword>
<feature type="transmembrane region" description="Helical" evidence="1">
    <location>
        <begin position="41"/>
        <end position="65"/>
    </location>
</feature>
<organism evidence="2 3">
    <name type="scientific">Lacibacter luteus</name>
    <dbReference type="NCBI Taxonomy" id="2508719"/>
    <lineage>
        <taxon>Bacteria</taxon>
        <taxon>Pseudomonadati</taxon>
        <taxon>Bacteroidota</taxon>
        <taxon>Chitinophagia</taxon>
        <taxon>Chitinophagales</taxon>
        <taxon>Chitinophagaceae</taxon>
        <taxon>Lacibacter</taxon>
    </lineage>
</organism>
<keyword evidence="3" id="KW-1185">Reference proteome</keyword>
<dbReference type="InterPro" id="IPR049211">
    <property type="entry name" value="DUF6814"/>
</dbReference>
<dbReference type="Pfam" id="PF20664">
    <property type="entry name" value="DUF6814"/>
    <property type="match status" value="1"/>
</dbReference>